<feature type="transmembrane region" description="Helical" evidence="1">
    <location>
        <begin position="12"/>
        <end position="32"/>
    </location>
</feature>
<name>A0A955L440_9BACT</name>
<gene>
    <name evidence="2" type="ORF">KC660_03755</name>
</gene>
<comment type="caution">
    <text evidence="2">The sequence shown here is derived from an EMBL/GenBank/DDBJ whole genome shotgun (WGS) entry which is preliminary data.</text>
</comment>
<proteinExistence type="predicted"/>
<reference evidence="2" key="2">
    <citation type="journal article" date="2021" name="Microbiome">
        <title>Successional dynamics and alternative stable states in a saline activated sludge microbial community over 9 years.</title>
        <authorList>
            <person name="Wang Y."/>
            <person name="Ye J."/>
            <person name="Ju F."/>
            <person name="Liu L."/>
            <person name="Boyd J.A."/>
            <person name="Deng Y."/>
            <person name="Parks D.H."/>
            <person name="Jiang X."/>
            <person name="Yin X."/>
            <person name="Woodcroft B.J."/>
            <person name="Tyson G.W."/>
            <person name="Hugenholtz P."/>
            <person name="Polz M.F."/>
            <person name="Zhang T."/>
        </authorList>
    </citation>
    <scope>NUCLEOTIDE SEQUENCE</scope>
    <source>
        <strain evidence="2">HKST-UBA10</strain>
    </source>
</reference>
<keyword evidence="1" id="KW-0812">Transmembrane</keyword>
<keyword evidence="1" id="KW-0472">Membrane</keyword>
<keyword evidence="1" id="KW-1133">Transmembrane helix</keyword>
<dbReference type="EMBL" id="JAGQLG010000150">
    <property type="protein sequence ID" value="MCA9382494.1"/>
    <property type="molecule type" value="Genomic_DNA"/>
</dbReference>
<evidence type="ECO:0000313" key="3">
    <source>
        <dbReference type="Proteomes" id="UP000782843"/>
    </source>
</evidence>
<sequence length="252" mass="28745">MKIQTQKYKKWVTAVIFVIVVALITLELTFGIGRSAFAIKVIGQGEVMTAIAHRVRRSCLSNNEVQEINNVSKVQQDILVGAKERTSHSVLYISKYYSDNEGKPPDHEGVCTDLFWRALEPAQIDIQELIYQDMKKNEQEYPLSLWGMDAPDRGIDFRRVPNIEVYLKRYAKSLTLEVNECDFDNLKEWQPGDIVIFKLDRKGPSDHIAIVSDKRESNGVPYLIHNYGVGEVERAGLTRFGEIVGHYRISGI</sequence>
<accession>A0A955L440</accession>
<dbReference type="Pfam" id="PF06940">
    <property type="entry name" value="DUF1287"/>
    <property type="match status" value="1"/>
</dbReference>
<protein>
    <submittedName>
        <fullName evidence="2">DUF1287 domain-containing protein</fullName>
    </submittedName>
</protein>
<reference evidence="2" key="1">
    <citation type="submission" date="2020-04" db="EMBL/GenBank/DDBJ databases">
        <authorList>
            <person name="Zhang T."/>
        </authorList>
    </citation>
    <scope>NUCLEOTIDE SEQUENCE</scope>
    <source>
        <strain evidence="2">HKST-UBA10</strain>
    </source>
</reference>
<dbReference type="AlphaFoldDB" id="A0A955L440"/>
<evidence type="ECO:0000256" key="1">
    <source>
        <dbReference type="SAM" id="Phobius"/>
    </source>
</evidence>
<dbReference type="Proteomes" id="UP000782843">
    <property type="component" value="Unassembled WGS sequence"/>
</dbReference>
<organism evidence="2 3">
    <name type="scientific">Candidatus Dojkabacteria bacterium</name>
    <dbReference type="NCBI Taxonomy" id="2099670"/>
    <lineage>
        <taxon>Bacteria</taxon>
        <taxon>Candidatus Dojkabacteria</taxon>
    </lineage>
</organism>
<evidence type="ECO:0000313" key="2">
    <source>
        <dbReference type="EMBL" id="MCA9382494.1"/>
    </source>
</evidence>
<dbReference type="InterPro" id="IPR009706">
    <property type="entry name" value="DUF1287"/>
</dbReference>